<comment type="caution">
    <text evidence="3">The sequence shown here is derived from an EMBL/GenBank/DDBJ whole genome shotgun (WGS) entry which is preliminary data.</text>
</comment>
<proteinExistence type="predicted"/>
<reference evidence="3 4" key="1">
    <citation type="journal article" date="2020" name="Microorganisms">
        <title>New Insight into Antimicrobial Compounds from Food and Marine-Sourced Carnobacterium Species through Phenotype and Genome Analyses.</title>
        <authorList>
            <person name="Begrem S."/>
            <person name="Ivaniuk F."/>
            <person name="Gigout-Chevalier F."/>
            <person name="Kolypczuk L."/>
            <person name="Bonnetot S."/>
            <person name="Leroi F."/>
            <person name="Grovel O."/>
            <person name="Delbarre-Ladrat C."/>
            <person name="Passerini D."/>
        </authorList>
    </citation>
    <scope>NUCLEOTIDE SEQUENCE [LARGE SCALE GENOMIC DNA]</scope>
    <source>
        <strain evidence="3 4">MIP2551</strain>
    </source>
</reference>
<keyword evidence="4" id="KW-1185">Reference proteome</keyword>
<gene>
    <name evidence="3" type="ORF">GLO26_05935</name>
</gene>
<dbReference type="EMBL" id="WNJQ01000004">
    <property type="protein sequence ID" value="MBC9825368.1"/>
    <property type="molecule type" value="Genomic_DNA"/>
</dbReference>
<name>A0ABR7TCZ4_9LACT</name>
<feature type="compositionally biased region" description="Basic and acidic residues" evidence="1">
    <location>
        <begin position="151"/>
        <end position="161"/>
    </location>
</feature>
<keyword evidence="2" id="KW-0472">Membrane</keyword>
<keyword evidence="2" id="KW-0812">Transmembrane</keyword>
<evidence type="ECO:0000256" key="1">
    <source>
        <dbReference type="SAM" id="MobiDB-lite"/>
    </source>
</evidence>
<feature type="region of interest" description="Disordered" evidence="1">
    <location>
        <begin position="151"/>
        <end position="187"/>
    </location>
</feature>
<evidence type="ECO:0000256" key="2">
    <source>
        <dbReference type="SAM" id="Phobius"/>
    </source>
</evidence>
<keyword evidence="2" id="KW-1133">Transmembrane helix</keyword>
<dbReference type="Proteomes" id="UP000638836">
    <property type="component" value="Unassembled WGS sequence"/>
</dbReference>
<evidence type="ECO:0000313" key="4">
    <source>
        <dbReference type="Proteomes" id="UP000638836"/>
    </source>
</evidence>
<dbReference type="Pfam" id="PF12732">
    <property type="entry name" value="YtxH"/>
    <property type="match status" value="1"/>
</dbReference>
<dbReference type="InterPro" id="IPR024623">
    <property type="entry name" value="YtxH"/>
</dbReference>
<evidence type="ECO:0000313" key="3">
    <source>
        <dbReference type="EMBL" id="MBC9825368.1"/>
    </source>
</evidence>
<feature type="transmembrane region" description="Helical" evidence="2">
    <location>
        <begin position="87"/>
        <end position="105"/>
    </location>
</feature>
<accession>A0ABR7TCZ4</accession>
<organism evidence="3 4">
    <name type="scientific">Carnobacterium inhibens</name>
    <dbReference type="NCBI Taxonomy" id="147709"/>
    <lineage>
        <taxon>Bacteria</taxon>
        <taxon>Bacillati</taxon>
        <taxon>Bacillota</taxon>
        <taxon>Bacilli</taxon>
        <taxon>Lactobacillales</taxon>
        <taxon>Carnobacteriaceae</taxon>
        <taxon>Carnobacterium</taxon>
    </lineage>
</organism>
<protein>
    <submittedName>
        <fullName evidence="3">YtxH domain-containing protein</fullName>
    </submittedName>
</protein>
<sequence length="210" mass="23482">MLYDVYRDIYTTGRWHSRETKIERSTNKMKTSKLINMGKDHAHDAFDMAKDYLPSTHQLAKAKMKADKKLAMGAAKAMPQKVKRMELAKLIVLPIAGALAGLLFAPKSGKALRTDIKSKITDAKDTGMEKGKEWKEMGVEKAQDMKENHMEKTDIEHKGALSDEPESAHGNVHGTPAEPTEDQTIPADKLAETLDDLGYDSEEELIEEEK</sequence>